<dbReference type="AlphaFoldDB" id="A0A1N7KFB9"/>
<reference evidence="12" key="1">
    <citation type="submission" date="2017-01" db="EMBL/GenBank/DDBJ databases">
        <authorList>
            <person name="Varghese N."/>
            <person name="Submissions S."/>
        </authorList>
    </citation>
    <scope>NUCLEOTIDE SEQUENCE [LARGE SCALE GENOMIC DNA]</scope>
    <source>
        <strain evidence="12">DSM 22306</strain>
    </source>
</reference>
<evidence type="ECO:0000256" key="2">
    <source>
        <dbReference type="ARBA" id="ARBA00008240"/>
    </source>
</evidence>
<dbReference type="PROSITE" id="PS50850">
    <property type="entry name" value="MFS"/>
    <property type="match status" value="1"/>
</dbReference>
<evidence type="ECO:0000256" key="1">
    <source>
        <dbReference type="ARBA" id="ARBA00004651"/>
    </source>
</evidence>
<keyword evidence="5 9" id="KW-0812">Transmembrane</keyword>
<feature type="transmembrane region" description="Helical" evidence="9">
    <location>
        <begin position="181"/>
        <end position="200"/>
    </location>
</feature>
<keyword evidence="12" id="KW-1185">Reference proteome</keyword>
<dbReference type="SUPFAM" id="SSF103473">
    <property type="entry name" value="MFS general substrate transporter"/>
    <property type="match status" value="1"/>
</dbReference>
<dbReference type="FunFam" id="1.20.1250.20:FF:000001">
    <property type="entry name" value="Dicarboxylate MFS transporter"/>
    <property type="match status" value="1"/>
</dbReference>
<feature type="transmembrane region" description="Helical" evidence="9">
    <location>
        <begin position="46"/>
        <end position="69"/>
    </location>
</feature>
<comment type="similarity">
    <text evidence="2">Belongs to the major facilitator superfamily. Metabolite:H+ Symporter (MHS) family (TC 2.A.1.6) family.</text>
</comment>
<feature type="transmembrane region" description="Helical" evidence="9">
    <location>
        <begin position="275"/>
        <end position="292"/>
    </location>
</feature>
<keyword evidence="8 9" id="KW-0472">Membrane</keyword>
<sequence>MVVGKQRTALLAGFIGNVVEWYDFALYGYMAGILAVLFFPEQSKTAGLIATYGIFAAGFLMRPLGSAVFGWLGDTIGRSRTMMISVIMMVVPTVFLGVLPTHETIGIWAPVLLVIIRLVQGLSVGGEFSSSVTYLVETAEDGRRGYAGSWANTGSMVGMLLGAGAAALLTGLLTADEVNSWGWRIPFLLGGLIGGVAIFLRRNLPQSQHFKRHDRKRPKTSPLIQAFTTNRLEMIQASLFASAYGVLFYIPLVYLPEWLHDQTGMERHQALQINTGGTLLLLLLIPVSGWLGDRFIRRTHFIAGAMLCSALLAIPLYTWLLEDGIWGAIIVQTIMVVILAVPLGSAPAMFVELFPPADRLSGYSVSYNLGLGVIGGATPMFATWLIDVSGFTVAPAGMLVVGSLLAFAVMLWMKDRSREPLR</sequence>
<feature type="transmembrane region" description="Helical" evidence="9">
    <location>
        <begin position="392"/>
        <end position="413"/>
    </location>
</feature>
<feature type="transmembrane region" description="Helical" evidence="9">
    <location>
        <begin position="237"/>
        <end position="255"/>
    </location>
</feature>
<dbReference type="Gene3D" id="1.20.1250.20">
    <property type="entry name" value="MFS general substrate transporter like domains"/>
    <property type="match status" value="2"/>
</dbReference>
<evidence type="ECO:0000313" key="11">
    <source>
        <dbReference type="EMBL" id="SIS60164.1"/>
    </source>
</evidence>
<evidence type="ECO:0000256" key="4">
    <source>
        <dbReference type="ARBA" id="ARBA00022475"/>
    </source>
</evidence>
<dbReference type="PANTHER" id="PTHR43528:SF1">
    <property type="entry name" value="ALPHA-KETOGLUTARATE PERMEASE"/>
    <property type="match status" value="1"/>
</dbReference>
<comment type="subcellular location">
    <subcellularLocation>
        <location evidence="1">Cell membrane</location>
        <topology evidence="1">Multi-pass membrane protein</topology>
    </subcellularLocation>
</comment>
<feature type="domain" description="Major facilitator superfamily (MFS) profile" evidence="10">
    <location>
        <begin position="9"/>
        <end position="418"/>
    </location>
</feature>
<keyword evidence="7 9" id="KW-1133">Transmembrane helix</keyword>
<dbReference type="Proteomes" id="UP000185999">
    <property type="component" value="Unassembled WGS sequence"/>
</dbReference>
<evidence type="ECO:0000256" key="8">
    <source>
        <dbReference type="ARBA" id="ARBA00023136"/>
    </source>
</evidence>
<evidence type="ECO:0000256" key="6">
    <source>
        <dbReference type="ARBA" id="ARBA00022847"/>
    </source>
</evidence>
<dbReference type="InterPro" id="IPR005829">
    <property type="entry name" value="Sugar_transporter_CS"/>
</dbReference>
<evidence type="ECO:0000256" key="7">
    <source>
        <dbReference type="ARBA" id="ARBA00022989"/>
    </source>
</evidence>
<gene>
    <name evidence="11" type="ORF">SAMN05421760_102392</name>
</gene>
<dbReference type="InterPro" id="IPR020846">
    <property type="entry name" value="MFS_dom"/>
</dbReference>
<feature type="transmembrane region" description="Helical" evidence="9">
    <location>
        <begin position="81"/>
        <end position="99"/>
    </location>
</feature>
<proteinExistence type="inferred from homology"/>
<dbReference type="InterPro" id="IPR011701">
    <property type="entry name" value="MFS"/>
</dbReference>
<dbReference type="PANTHER" id="PTHR43528">
    <property type="entry name" value="ALPHA-KETOGLUTARATE PERMEASE"/>
    <property type="match status" value="1"/>
</dbReference>
<dbReference type="InterPro" id="IPR005828">
    <property type="entry name" value="MFS_sugar_transport-like"/>
</dbReference>
<dbReference type="RefSeq" id="WP_054343326.1">
    <property type="nucleotide sequence ID" value="NZ_FTOE01000002.1"/>
</dbReference>
<accession>A0A1N7KFB9</accession>
<keyword evidence="6" id="KW-0769">Symport</keyword>
<protein>
    <submittedName>
        <fullName evidence="11">MFS transporter, MHS family, proline/betaine transporter</fullName>
    </submittedName>
</protein>
<dbReference type="EMBL" id="FTOE01000002">
    <property type="protein sequence ID" value="SIS60164.1"/>
    <property type="molecule type" value="Genomic_DNA"/>
</dbReference>
<dbReference type="InterPro" id="IPR036259">
    <property type="entry name" value="MFS_trans_sf"/>
</dbReference>
<dbReference type="PROSITE" id="PS00217">
    <property type="entry name" value="SUGAR_TRANSPORT_2"/>
    <property type="match status" value="1"/>
</dbReference>
<keyword evidence="4" id="KW-1003">Cell membrane</keyword>
<dbReference type="GO" id="GO:0015293">
    <property type="term" value="F:symporter activity"/>
    <property type="evidence" value="ECO:0007669"/>
    <property type="project" value="UniProtKB-KW"/>
</dbReference>
<name>A0A1N7KFB9_9GAMM</name>
<evidence type="ECO:0000259" key="10">
    <source>
        <dbReference type="PROSITE" id="PS50850"/>
    </source>
</evidence>
<dbReference type="InterPro" id="IPR051084">
    <property type="entry name" value="H+-coupled_symporters"/>
</dbReference>
<evidence type="ECO:0000256" key="5">
    <source>
        <dbReference type="ARBA" id="ARBA00022692"/>
    </source>
</evidence>
<dbReference type="Pfam" id="PF00083">
    <property type="entry name" value="Sugar_tr"/>
    <property type="match status" value="1"/>
</dbReference>
<keyword evidence="3" id="KW-0813">Transport</keyword>
<dbReference type="Pfam" id="PF07690">
    <property type="entry name" value="MFS_1"/>
    <property type="match status" value="1"/>
</dbReference>
<feature type="transmembrane region" description="Helical" evidence="9">
    <location>
        <begin position="325"/>
        <end position="344"/>
    </location>
</feature>
<dbReference type="GO" id="GO:0005886">
    <property type="term" value="C:plasma membrane"/>
    <property type="evidence" value="ECO:0007669"/>
    <property type="project" value="UniProtKB-SubCell"/>
</dbReference>
<dbReference type="STRING" id="619304.SAMN05421760_102392"/>
<dbReference type="OrthoDB" id="3690818at2"/>
<feature type="transmembrane region" description="Helical" evidence="9">
    <location>
        <begin position="105"/>
        <end position="136"/>
    </location>
</feature>
<organism evidence="11 12">
    <name type="scientific">Neptunomonas antarctica</name>
    <dbReference type="NCBI Taxonomy" id="619304"/>
    <lineage>
        <taxon>Bacteria</taxon>
        <taxon>Pseudomonadati</taxon>
        <taxon>Pseudomonadota</taxon>
        <taxon>Gammaproteobacteria</taxon>
        <taxon>Oceanospirillales</taxon>
        <taxon>Oceanospirillaceae</taxon>
        <taxon>Neptunomonas</taxon>
    </lineage>
</organism>
<evidence type="ECO:0000256" key="9">
    <source>
        <dbReference type="SAM" id="Phobius"/>
    </source>
</evidence>
<feature type="transmembrane region" description="Helical" evidence="9">
    <location>
        <begin position="157"/>
        <end position="175"/>
    </location>
</feature>
<evidence type="ECO:0000313" key="12">
    <source>
        <dbReference type="Proteomes" id="UP000185999"/>
    </source>
</evidence>
<evidence type="ECO:0000256" key="3">
    <source>
        <dbReference type="ARBA" id="ARBA00022448"/>
    </source>
</evidence>
<feature type="transmembrane region" description="Helical" evidence="9">
    <location>
        <begin position="21"/>
        <end position="40"/>
    </location>
</feature>
<feature type="transmembrane region" description="Helical" evidence="9">
    <location>
        <begin position="365"/>
        <end position="386"/>
    </location>
</feature>
<feature type="transmembrane region" description="Helical" evidence="9">
    <location>
        <begin position="299"/>
        <end position="319"/>
    </location>
</feature>